<dbReference type="InterPro" id="IPR001765">
    <property type="entry name" value="Carbonic_anhydrase"/>
</dbReference>
<keyword evidence="2 4" id="KW-0479">Metal-binding</keyword>
<accession>A0AAF0YF18</accession>
<comment type="cofactor">
    <cofactor evidence="4">
        <name>Zn(2+)</name>
        <dbReference type="ChEBI" id="CHEBI:29105"/>
    </cofactor>
    <text evidence="4">Binds 1 zinc ion per subunit.</text>
</comment>
<dbReference type="Pfam" id="PF00484">
    <property type="entry name" value="Pro_CA"/>
    <property type="match status" value="1"/>
</dbReference>
<name>A0AAF0YF18_9TREE</name>
<dbReference type="InterPro" id="IPR036874">
    <property type="entry name" value="Carbonic_anhydrase_sf"/>
</dbReference>
<organism evidence="6 7">
    <name type="scientific">Vanrija pseudolonga</name>
    <dbReference type="NCBI Taxonomy" id="143232"/>
    <lineage>
        <taxon>Eukaryota</taxon>
        <taxon>Fungi</taxon>
        <taxon>Dikarya</taxon>
        <taxon>Basidiomycota</taxon>
        <taxon>Agaricomycotina</taxon>
        <taxon>Tremellomycetes</taxon>
        <taxon>Trichosporonales</taxon>
        <taxon>Trichosporonaceae</taxon>
        <taxon>Vanrija</taxon>
    </lineage>
</organism>
<evidence type="ECO:0000256" key="3">
    <source>
        <dbReference type="ARBA" id="ARBA00022833"/>
    </source>
</evidence>
<comment type="function">
    <text evidence="5">Reversible hydration of carbon dioxide.</text>
</comment>
<evidence type="ECO:0000256" key="1">
    <source>
        <dbReference type="ARBA" id="ARBA00006217"/>
    </source>
</evidence>
<dbReference type="Proteomes" id="UP000827549">
    <property type="component" value="Chromosome 4"/>
</dbReference>
<dbReference type="GO" id="GO:0008270">
    <property type="term" value="F:zinc ion binding"/>
    <property type="evidence" value="ECO:0007669"/>
    <property type="project" value="UniProtKB-UniRule"/>
</dbReference>
<keyword evidence="5" id="KW-0456">Lyase</keyword>
<reference evidence="6" key="1">
    <citation type="submission" date="2023-10" db="EMBL/GenBank/DDBJ databases">
        <authorList>
            <person name="Noh H."/>
        </authorList>
    </citation>
    <scope>NUCLEOTIDE SEQUENCE</scope>
    <source>
        <strain evidence="6">DUCC4014</strain>
    </source>
</reference>
<keyword evidence="7" id="KW-1185">Reference proteome</keyword>
<dbReference type="CDD" id="cd03379">
    <property type="entry name" value="beta_CA_cladeD"/>
    <property type="match status" value="1"/>
</dbReference>
<evidence type="ECO:0000256" key="2">
    <source>
        <dbReference type="ARBA" id="ARBA00022723"/>
    </source>
</evidence>
<comment type="similarity">
    <text evidence="1 5">Belongs to the beta-class carbonic anhydrase family.</text>
</comment>
<dbReference type="PANTHER" id="PTHR43175:SF3">
    <property type="entry name" value="CARBON DISULFIDE HYDROLASE"/>
    <property type="match status" value="1"/>
</dbReference>
<evidence type="ECO:0000313" key="6">
    <source>
        <dbReference type="EMBL" id="WOO82599.1"/>
    </source>
</evidence>
<comment type="catalytic activity">
    <reaction evidence="5">
        <text>hydrogencarbonate + H(+) = CO2 + H2O</text>
        <dbReference type="Rhea" id="RHEA:10748"/>
        <dbReference type="ChEBI" id="CHEBI:15377"/>
        <dbReference type="ChEBI" id="CHEBI:15378"/>
        <dbReference type="ChEBI" id="CHEBI:16526"/>
        <dbReference type="ChEBI" id="CHEBI:17544"/>
        <dbReference type="EC" id="4.2.1.1"/>
    </reaction>
</comment>
<keyword evidence="3 4" id="KW-0862">Zinc</keyword>
<dbReference type="SUPFAM" id="SSF53056">
    <property type="entry name" value="beta-carbonic anhydrase, cab"/>
    <property type="match status" value="1"/>
</dbReference>
<dbReference type="GO" id="GO:0004089">
    <property type="term" value="F:carbonate dehydratase activity"/>
    <property type="evidence" value="ECO:0007669"/>
    <property type="project" value="UniProtKB-UniRule"/>
</dbReference>
<evidence type="ECO:0000256" key="4">
    <source>
        <dbReference type="PIRSR" id="PIRSR601765-1"/>
    </source>
</evidence>
<protein>
    <recommendedName>
        <fullName evidence="5">Carbonic anhydrase</fullName>
        <ecNumber evidence="5">4.2.1.1</ecNumber>
    </recommendedName>
    <alternativeName>
        <fullName evidence="5">Carbonate dehydratase</fullName>
    </alternativeName>
</protein>
<dbReference type="GeneID" id="87809306"/>
<evidence type="ECO:0000256" key="5">
    <source>
        <dbReference type="RuleBase" id="RU003956"/>
    </source>
</evidence>
<dbReference type="PANTHER" id="PTHR43175">
    <property type="entry name" value="CARBONIC ANHYDRASE"/>
    <property type="match status" value="1"/>
</dbReference>
<evidence type="ECO:0000313" key="7">
    <source>
        <dbReference type="Proteomes" id="UP000827549"/>
    </source>
</evidence>
<dbReference type="Gene3D" id="3.40.1050.10">
    <property type="entry name" value="Carbonic anhydrase"/>
    <property type="match status" value="1"/>
</dbReference>
<dbReference type="SMART" id="SM00947">
    <property type="entry name" value="Pro_CA"/>
    <property type="match status" value="1"/>
</dbReference>
<dbReference type="EC" id="4.2.1.1" evidence="5"/>
<sequence>MSYSDGFAERNAAFAATAFPGPQPLPPAKHIAVVACMDARLDPRKALGIEIGDAHVIANAGGLAKDALRSLIISQQLLGTREIHIVHHTDCGMVTFTNDVLHAKLVSDLHTHAGDNIDFLPFPELEASVRDDVAFLRGHELILKESKIVGWVYQIEDGKVRKVVEA</sequence>
<feature type="binding site" evidence="4">
    <location>
        <position position="36"/>
    </location>
    <ligand>
        <name>Zn(2+)</name>
        <dbReference type="ChEBI" id="CHEBI:29105"/>
    </ligand>
</feature>
<dbReference type="RefSeq" id="XP_062628631.1">
    <property type="nucleotide sequence ID" value="XM_062772647.1"/>
</dbReference>
<proteinExistence type="inferred from homology"/>
<feature type="binding site" evidence="4">
    <location>
        <position position="91"/>
    </location>
    <ligand>
        <name>Zn(2+)</name>
        <dbReference type="ChEBI" id="CHEBI:29105"/>
    </ligand>
</feature>
<feature type="binding site" evidence="4">
    <location>
        <position position="38"/>
    </location>
    <ligand>
        <name>Zn(2+)</name>
        <dbReference type="ChEBI" id="CHEBI:29105"/>
    </ligand>
</feature>
<dbReference type="EMBL" id="CP086717">
    <property type="protein sequence ID" value="WOO82599.1"/>
    <property type="molecule type" value="Genomic_DNA"/>
</dbReference>
<dbReference type="AlphaFoldDB" id="A0AAF0YF18"/>
<feature type="binding site" evidence="4">
    <location>
        <position position="88"/>
    </location>
    <ligand>
        <name>Zn(2+)</name>
        <dbReference type="ChEBI" id="CHEBI:29105"/>
    </ligand>
</feature>
<gene>
    <name evidence="6" type="primary">BQ2027_MB1315</name>
    <name evidence="6" type="ORF">LOC62_04G006079</name>
</gene>